<dbReference type="AlphaFoldDB" id="A0A2K1KQL8"/>
<sequence>MVVLDPLVAASRGLRDLKFRCNSKHLVLGSISTLMFCSLKGYVRSFSTFELKGYVRIIFRLLVTG</sequence>
<evidence type="ECO:0000313" key="3">
    <source>
        <dbReference type="Proteomes" id="UP000006727"/>
    </source>
</evidence>
<accession>A0A2K1KQL8</accession>
<dbReference type="InParanoid" id="A0A2K1KQL8"/>
<reference evidence="1 3" key="1">
    <citation type="journal article" date="2008" name="Science">
        <title>The Physcomitrella genome reveals evolutionary insights into the conquest of land by plants.</title>
        <authorList>
            <person name="Rensing S."/>
            <person name="Lang D."/>
            <person name="Zimmer A."/>
            <person name="Terry A."/>
            <person name="Salamov A."/>
            <person name="Shapiro H."/>
            <person name="Nishiyama T."/>
            <person name="Perroud P.-F."/>
            <person name="Lindquist E."/>
            <person name="Kamisugi Y."/>
            <person name="Tanahashi T."/>
            <person name="Sakakibara K."/>
            <person name="Fujita T."/>
            <person name="Oishi K."/>
            <person name="Shin-I T."/>
            <person name="Kuroki Y."/>
            <person name="Toyoda A."/>
            <person name="Suzuki Y."/>
            <person name="Hashimoto A."/>
            <person name="Yamaguchi K."/>
            <person name="Sugano A."/>
            <person name="Kohara Y."/>
            <person name="Fujiyama A."/>
            <person name="Anterola A."/>
            <person name="Aoki S."/>
            <person name="Ashton N."/>
            <person name="Barbazuk W.B."/>
            <person name="Barker E."/>
            <person name="Bennetzen J."/>
            <person name="Bezanilla M."/>
            <person name="Blankenship R."/>
            <person name="Cho S.H."/>
            <person name="Dutcher S."/>
            <person name="Estelle M."/>
            <person name="Fawcett J.A."/>
            <person name="Gundlach H."/>
            <person name="Hanada K."/>
            <person name="Heyl A."/>
            <person name="Hicks K.A."/>
            <person name="Hugh J."/>
            <person name="Lohr M."/>
            <person name="Mayer K."/>
            <person name="Melkozernov A."/>
            <person name="Murata T."/>
            <person name="Nelson D."/>
            <person name="Pils B."/>
            <person name="Prigge M."/>
            <person name="Reiss B."/>
            <person name="Renner T."/>
            <person name="Rombauts S."/>
            <person name="Rushton P."/>
            <person name="Sanderfoot A."/>
            <person name="Schween G."/>
            <person name="Shiu S.-H."/>
            <person name="Stueber K."/>
            <person name="Theodoulou F.L."/>
            <person name="Tu H."/>
            <person name="Van de Peer Y."/>
            <person name="Verrier P.J."/>
            <person name="Waters E."/>
            <person name="Wood A."/>
            <person name="Yang L."/>
            <person name="Cove D."/>
            <person name="Cuming A."/>
            <person name="Hasebe M."/>
            <person name="Lucas S."/>
            <person name="Mishler D.B."/>
            <person name="Reski R."/>
            <person name="Grigoriev I."/>
            <person name="Quatrano R.S."/>
            <person name="Boore J.L."/>
        </authorList>
    </citation>
    <scope>NUCLEOTIDE SEQUENCE [LARGE SCALE GENOMIC DNA]</scope>
    <source>
        <strain evidence="2 3">cv. Gransden 2004</strain>
    </source>
</reference>
<dbReference type="Proteomes" id="UP000006727">
    <property type="component" value="Chromosome 4"/>
</dbReference>
<dbReference type="Gramene" id="Pp3c4_31303V3.1">
    <property type="protein sequence ID" value="PAC:32920090.CDS.1"/>
    <property type="gene ID" value="Pp3c4_31303"/>
</dbReference>
<protein>
    <submittedName>
        <fullName evidence="1 2">Uncharacterized protein</fullName>
    </submittedName>
</protein>
<reference evidence="2" key="3">
    <citation type="submission" date="2020-12" db="UniProtKB">
        <authorList>
            <consortium name="EnsemblPlants"/>
        </authorList>
    </citation>
    <scope>IDENTIFICATION</scope>
</reference>
<organism evidence="1">
    <name type="scientific">Physcomitrium patens</name>
    <name type="common">Spreading-leaved earth moss</name>
    <name type="synonym">Physcomitrella patens</name>
    <dbReference type="NCBI Taxonomy" id="3218"/>
    <lineage>
        <taxon>Eukaryota</taxon>
        <taxon>Viridiplantae</taxon>
        <taxon>Streptophyta</taxon>
        <taxon>Embryophyta</taxon>
        <taxon>Bryophyta</taxon>
        <taxon>Bryophytina</taxon>
        <taxon>Bryopsida</taxon>
        <taxon>Funariidae</taxon>
        <taxon>Funariales</taxon>
        <taxon>Funariaceae</taxon>
        <taxon>Physcomitrium</taxon>
    </lineage>
</organism>
<keyword evidence="3" id="KW-1185">Reference proteome</keyword>
<reference evidence="1 3" key="2">
    <citation type="journal article" date="2018" name="Plant J.">
        <title>The Physcomitrella patens chromosome-scale assembly reveals moss genome structure and evolution.</title>
        <authorList>
            <person name="Lang D."/>
            <person name="Ullrich K.K."/>
            <person name="Murat F."/>
            <person name="Fuchs J."/>
            <person name="Jenkins J."/>
            <person name="Haas F.B."/>
            <person name="Piednoel M."/>
            <person name="Gundlach H."/>
            <person name="Van Bel M."/>
            <person name="Meyberg R."/>
            <person name="Vives C."/>
            <person name="Morata J."/>
            <person name="Symeonidi A."/>
            <person name="Hiss M."/>
            <person name="Muchero W."/>
            <person name="Kamisugi Y."/>
            <person name="Saleh O."/>
            <person name="Blanc G."/>
            <person name="Decker E.L."/>
            <person name="van Gessel N."/>
            <person name="Grimwood J."/>
            <person name="Hayes R.D."/>
            <person name="Graham S.W."/>
            <person name="Gunter L.E."/>
            <person name="McDaniel S.F."/>
            <person name="Hoernstein S.N.W."/>
            <person name="Larsson A."/>
            <person name="Li F.W."/>
            <person name="Perroud P.F."/>
            <person name="Phillips J."/>
            <person name="Ranjan P."/>
            <person name="Rokshar D.S."/>
            <person name="Rothfels C.J."/>
            <person name="Schneider L."/>
            <person name="Shu S."/>
            <person name="Stevenson D.W."/>
            <person name="Thummler F."/>
            <person name="Tillich M."/>
            <person name="Villarreal Aguilar J.C."/>
            <person name="Widiez T."/>
            <person name="Wong G.K."/>
            <person name="Wymore A."/>
            <person name="Zhang Y."/>
            <person name="Zimmer A.D."/>
            <person name="Quatrano R.S."/>
            <person name="Mayer K.F.X."/>
            <person name="Goodstein D."/>
            <person name="Casacuberta J.M."/>
            <person name="Vandepoele K."/>
            <person name="Reski R."/>
            <person name="Cuming A.C."/>
            <person name="Tuskan G.A."/>
            <person name="Maumus F."/>
            <person name="Salse J."/>
            <person name="Schmutz J."/>
            <person name="Rensing S.A."/>
        </authorList>
    </citation>
    <scope>NUCLEOTIDE SEQUENCE [LARGE SCALE GENOMIC DNA]</scope>
    <source>
        <strain evidence="2 3">cv. Gransden 2004</strain>
    </source>
</reference>
<dbReference type="EnsemblPlants" id="Pp3c4_31303V3.1">
    <property type="protein sequence ID" value="PAC:32920090.CDS.1"/>
    <property type="gene ID" value="Pp3c4_31303"/>
</dbReference>
<name>A0A2K1KQL8_PHYPA</name>
<dbReference type="EMBL" id="ABEU02000004">
    <property type="protein sequence ID" value="PNR56084.1"/>
    <property type="molecule type" value="Genomic_DNA"/>
</dbReference>
<evidence type="ECO:0000313" key="1">
    <source>
        <dbReference type="EMBL" id="PNR56084.1"/>
    </source>
</evidence>
<evidence type="ECO:0000313" key="2">
    <source>
        <dbReference type="EnsemblPlants" id="PAC:32920090.CDS.1"/>
    </source>
</evidence>
<proteinExistence type="predicted"/>
<gene>
    <name evidence="1" type="ORF">PHYPA_006981</name>
</gene>